<gene>
    <name evidence="2" type="ORF">FDK13_34490</name>
</gene>
<dbReference type="OrthoDB" id="118896at2"/>
<evidence type="ECO:0000313" key="3">
    <source>
        <dbReference type="Proteomes" id="UP000304900"/>
    </source>
</evidence>
<dbReference type="Proteomes" id="UP000304900">
    <property type="component" value="Unassembled WGS sequence"/>
</dbReference>
<name>A0A4U6CNX4_9BACT</name>
<dbReference type="PROSITE" id="PS51257">
    <property type="entry name" value="PROKAR_LIPOPROTEIN"/>
    <property type="match status" value="1"/>
</dbReference>
<evidence type="ECO:0000313" key="2">
    <source>
        <dbReference type="EMBL" id="TKT85081.1"/>
    </source>
</evidence>
<protein>
    <submittedName>
        <fullName evidence="2">DUF4136 domain-containing protein</fullName>
    </submittedName>
</protein>
<dbReference type="InterPro" id="IPR025411">
    <property type="entry name" value="DUF4136"/>
</dbReference>
<dbReference type="EMBL" id="SZVO01000035">
    <property type="protein sequence ID" value="TKT85081.1"/>
    <property type="molecule type" value="Genomic_DNA"/>
</dbReference>
<evidence type="ECO:0000259" key="1">
    <source>
        <dbReference type="Pfam" id="PF13590"/>
    </source>
</evidence>
<sequence>MKKILIIALIGLYGCSPAIRAYYNYDKEDPIQKYKTFNWAAGKQTEANINPLYYNELTDGRIKRAANDLLQVKGYLLTDQDSDLSVRYHIEMEERSVFWPDPDGYMYGDYFMRPRSDVFTYRQGTLSIDFVNTKNRNLVWRGWAVAAMEVVNYDKTDTEVLIRSAVTKILQNLPEAERDSVPAVTFR</sequence>
<dbReference type="RefSeq" id="WP_137344564.1">
    <property type="nucleotide sequence ID" value="NZ_BSQH01000039.1"/>
</dbReference>
<dbReference type="Gene3D" id="3.30.160.670">
    <property type="match status" value="1"/>
</dbReference>
<feature type="domain" description="DUF4136" evidence="1">
    <location>
        <begin position="22"/>
        <end position="174"/>
    </location>
</feature>
<proteinExistence type="predicted"/>
<reference evidence="2 3" key="1">
    <citation type="submission" date="2019-05" db="EMBL/GenBank/DDBJ databases">
        <title>Dyadobacter AR-3-8 sp. nov., isolated from arctic soil.</title>
        <authorList>
            <person name="Chaudhary D.K."/>
        </authorList>
    </citation>
    <scope>NUCLEOTIDE SEQUENCE [LARGE SCALE GENOMIC DNA]</scope>
    <source>
        <strain evidence="2 3">AR-3-8</strain>
    </source>
</reference>
<comment type="caution">
    <text evidence="2">The sequence shown here is derived from an EMBL/GenBank/DDBJ whole genome shotgun (WGS) entry which is preliminary data.</text>
</comment>
<organism evidence="2 3">
    <name type="scientific">Dyadobacter frigoris</name>
    <dbReference type="NCBI Taxonomy" id="2576211"/>
    <lineage>
        <taxon>Bacteria</taxon>
        <taxon>Pseudomonadati</taxon>
        <taxon>Bacteroidota</taxon>
        <taxon>Cytophagia</taxon>
        <taxon>Cytophagales</taxon>
        <taxon>Spirosomataceae</taxon>
        <taxon>Dyadobacter</taxon>
    </lineage>
</organism>
<keyword evidence="3" id="KW-1185">Reference proteome</keyword>
<dbReference type="Pfam" id="PF13590">
    <property type="entry name" value="DUF4136"/>
    <property type="match status" value="1"/>
</dbReference>
<accession>A0A4U6CNX4</accession>
<dbReference type="AlphaFoldDB" id="A0A4U6CNX4"/>